<protein>
    <submittedName>
        <fullName evidence="1">Uncharacterized protein</fullName>
    </submittedName>
</protein>
<comment type="caution">
    <text evidence="1">The sequence shown here is derived from an EMBL/GenBank/DDBJ whole genome shotgun (WGS) entry which is preliminary data.</text>
</comment>
<gene>
    <name evidence="1" type="ORF">POF50_017465</name>
</gene>
<sequence length="74" mass="7711">MGGLDTQRSRESPGFTGRVIAALYASDELMALSGRALIGAELGAHLGVTELDGTAPRSLRYTLGGPPELDPSLR</sequence>
<organism evidence="1">
    <name type="scientific">Streptantibioticus silvisoli</name>
    <dbReference type="NCBI Taxonomy" id="2705255"/>
    <lineage>
        <taxon>Bacteria</taxon>
        <taxon>Bacillati</taxon>
        <taxon>Actinomycetota</taxon>
        <taxon>Actinomycetes</taxon>
        <taxon>Kitasatosporales</taxon>
        <taxon>Streptomycetaceae</taxon>
        <taxon>Streptantibioticus</taxon>
    </lineage>
</organism>
<accession>A0AA90K9P5</accession>
<proteinExistence type="predicted"/>
<dbReference type="RefSeq" id="WP_271315870.1">
    <property type="nucleotide sequence ID" value="NZ_JABXJJ020000020.1"/>
</dbReference>
<dbReference type="EMBL" id="JABXJJ020000020">
    <property type="protein sequence ID" value="MDI5971112.1"/>
    <property type="molecule type" value="Genomic_DNA"/>
</dbReference>
<dbReference type="AlphaFoldDB" id="A0AA90K9P5"/>
<reference evidence="1" key="1">
    <citation type="submission" date="2023-05" db="EMBL/GenBank/DDBJ databases">
        <title>Streptantibioticus silvisoli sp. nov., acidotolerant actinomycetes 1 from pine litter.</title>
        <authorList>
            <person name="Swiecimska M."/>
            <person name="Golinska P."/>
            <person name="Sangal V."/>
            <person name="Wachnowicz B."/>
            <person name="Goodfellow M."/>
        </authorList>
    </citation>
    <scope>NUCLEOTIDE SEQUENCE</scope>
    <source>
        <strain evidence="1">SL13</strain>
    </source>
</reference>
<name>A0AA90K9P5_9ACTN</name>
<evidence type="ECO:0000313" key="1">
    <source>
        <dbReference type="EMBL" id="MDI5971112.1"/>
    </source>
</evidence>